<evidence type="ECO:0000259" key="1">
    <source>
        <dbReference type="Pfam" id="PF12680"/>
    </source>
</evidence>
<sequence>MTIQTAPASATDIYRNQSVEGTVDRFQRLFNTMCAGNVGNLDDVYGSDVQFIDPFGEVDGIVGLRAYFEKVYSNVSSCHFEFSDTVFNGNQACVTWTMYLKHPRLRRGREVTVAGMSHLQVSEGRVRYHRDYFDAGELLYQNLPLLGTVIRWIRKFAS</sequence>
<dbReference type="STRING" id="650891.SAMN05216203_0461"/>
<dbReference type="InterPro" id="IPR037401">
    <property type="entry name" value="SnoaL-like"/>
</dbReference>
<evidence type="ECO:0000313" key="2">
    <source>
        <dbReference type="EMBL" id="SFR45511.1"/>
    </source>
</evidence>
<dbReference type="RefSeq" id="WP_092008681.1">
    <property type="nucleotide sequence ID" value="NZ_FOYW01000001.1"/>
</dbReference>
<evidence type="ECO:0000313" key="3">
    <source>
        <dbReference type="Proteomes" id="UP000198644"/>
    </source>
</evidence>
<keyword evidence="3" id="KW-1185">Reference proteome</keyword>
<reference evidence="2 3" key="1">
    <citation type="submission" date="2016-10" db="EMBL/GenBank/DDBJ databases">
        <authorList>
            <person name="de Groot N.N."/>
        </authorList>
    </citation>
    <scope>NUCLEOTIDE SEQUENCE [LARGE SCALE GENOMIC DNA]</scope>
    <source>
        <strain evidence="2 3">CGMCC 1.9167</strain>
    </source>
</reference>
<accession>A0A1I6GTU7</accession>
<gene>
    <name evidence="2" type="ORF">SAMN05216203_0461</name>
</gene>
<dbReference type="Proteomes" id="UP000198644">
    <property type="component" value="Unassembled WGS sequence"/>
</dbReference>
<dbReference type="InterPro" id="IPR032710">
    <property type="entry name" value="NTF2-like_dom_sf"/>
</dbReference>
<dbReference type="AlphaFoldDB" id="A0A1I6GTU7"/>
<proteinExistence type="predicted"/>
<protein>
    <submittedName>
        <fullName evidence="2">SnoaL-like domain-containing protein</fullName>
    </submittedName>
</protein>
<organism evidence="2 3">
    <name type="scientific">Marinobacter daqiaonensis</name>
    <dbReference type="NCBI Taxonomy" id="650891"/>
    <lineage>
        <taxon>Bacteria</taxon>
        <taxon>Pseudomonadati</taxon>
        <taxon>Pseudomonadota</taxon>
        <taxon>Gammaproteobacteria</taxon>
        <taxon>Pseudomonadales</taxon>
        <taxon>Marinobacteraceae</taxon>
        <taxon>Marinobacter</taxon>
    </lineage>
</organism>
<dbReference type="OrthoDB" id="1115105at2"/>
<dbReference type="EMBL" id="FOYW01000001">
    <property type="protein sequence ID" value="SFR45511.1"/>
    <property type="molecule type" value="Genomic_DNA"/>
</dbReference>
<dbReference type="Pfam" id="PF12680">
    <property type="entry name" value="SnoaL_2"/>
    <property type="match status" value="1"/>
</dbReference>
<dbReference type="SUPFAM" id="SSF54427">
    <property type="entry name" value="NTF2-like"/>
    <property type="match status" value="1"/>
</dbReference>
<dbReference type="Gene3D" id="3.10.450.50">
    <property type="match status" value="1"/>
</dbReference>
<name>A0A1I6GTU7_9GAMM</name>
<feature type="domain" description="SnoaL-like" evidence="1">
    <location>
        <begin position="27"/>
        <end position="129"/>
    </location>
</feature>